<dbReference type="InterPro" id="IPR023394">
    <property type="entry name" value="Sec7_C_sf"/>
</dbReference>
<dbReference type="EMBL" id="GDKF01008273">
    <property type="protein sequence ID" value="JAT70349.1"/>
    <property type="molecule type" value="Transcribed_RNA"/>
</dbReference>
<feature type="region of interest" description="Disordered" evidence="4">
    <location>
        <begin position="1178"/>
        <end position="1197"/>
    </location>
</feature>
<dbReference type="InterPro" id="IPR032629">
    <property type="entry name" value="DCB_dom"/>
</dbReference>
<dbReference type="InterPro" id="IPR032691">
    <property type="entry name" value="Mon2/Sec7/BIG1-like_HUS"/>
</dbReference>
<feature type="compositionally biased region" description="Low complexity" evidence="4">
    <location>
        <begin position="327"/>
        <end position="339"/>
    </location>
</feature>
<dbReference type="GO" id="GO:0005802">
    <property type="term" value="C:trans-Golgi network"/>
    <property type="evidence" value="ECO:0007669"/>
    <property type="project" value="TreeGrafter"/>
</dbReference>
<feature type="domain" description="SEC7" evidence="5">
    <location>
        <begin position="694"/>
        <end position="886"/>
    </location>
</feature>
<dbReference type="InterPro" id="IPR035999">
    <property type="entry name" value="Sec7_dom_sf"/>
</dbReference>
<feature type="compositionally biased region" description="Basic and acidic residues" evidence="4">
    <location>
        <begin position="412"/>
        <end position="427"/>
    </location>
</feature>
<dbReference type="GO" id="GO:0032012">
    <property type="term" value="P:regulation of ARF protein signal transduction"/>
    <property type="evidence" value="ECO:0007669"/>
    <property type="project" value="InterPro"/>
</dbReference>
<feature type="compositionally biased region" description="Gly residues" evidence="4">
    <location>
        <begin position="892"/>
        <end position="904"/>
    </location>
</feature>
<keyword evidence="2" id="KW-0813">Transport</keyword>
<dbReference type="InterPro" id="IPR016024">
    <property type="entry name" value="ARM-type_fold"/>
</dbReference>
<dbReference type="FunFam" id="1.10.1000.11:FF:000002">
    <property type="entry name" value="Cytohesin 1"/>
    <property type="match status" value="1"/>
</dbReference>
<feature type="region of interest" description="Disordered" evidence="4">
    <location>
        <begin position="405"/>
        <end position="427"/>
    </location>
</feature>
<dbReference type="SUPFAM" id="SSF48371">
    <property type="entry name" value="ARM repeat"/>
    <property type="match status" value="1"/>
</dbReference>
<comment type="subcellular location">
    <subcellularLocation>
        <location evidence="1">Cytoplasm</location>
        <location evidence="1">Cytosol</location>
    </subcellularLocation>
</comment>
<dbReference type="Pfam" id="PF01369">
    <property type="entry name" value="Sec7"/>
    <property type="match status" value="1"/>
</dbReference>
<feature type="region of interest" description="Disordered" evidence="4">
    <location>
        <begin position="324"/>
        <end position="353"/>
    </location>
</feature>
<evidence type="ECO:0000256" key="4">
    <source>
        <dbReference type="SAM" id="MobiDB-lite"/>
    </source>
</evidence>
<dbReference type="GO" id="GO:0005085">
    <property type="term" value="F:guanyl-nucleotide exchange factor activity"/>
    <property type="evidence" value="ECO:0007669"/>
    <property type="project" value="InterPro"/>
</dbReference>
<evidence type="ECO:0000256" key="2">
    <source>
        <dbReference type="ARBA" id="ARBA00022448"/>
    </source>
</evidence>
<keyword evidence="3" id="KW-0653">Protein transport</keyword>
<feature type="region of interest" description="Disordered" evidence="4">
    <location>
        <begin position="892"/>
        <end position="926"/>
    </location>
</feature>
<dbReference type="GO" id="GO:0015031">
    <property type="term" value="P:protein transport"/>
    <property type="evidence" value="ECO:0007669"/>
    <property type="project" value="UniProtKB-KW"/>
</dbReference>
<dbReference type="Pfam" id="PF16213">
    <property type="entry name" value="DCB"/>
    <property type="match status" value="1"/>
</dbReference>
<dbReference type="Pfam" id="PF12783">
    <property type="entry name" value="Sec7-like_HUS"/>
    <property type="match status" value="1"/>
</dbReference>
<name>A0A1D1ZTY2_AUXPR</name>
<organism evidence="6">
    <name type="scientific">Auxenochlorella protothecoides</name>
    <name type="common">Green microalga</name>
    <name type="synonym">Chlorella protothecoides</name>
    <dbReference type="NCBI Taxonomy" id="3075"/>
    <lineage>
        <taxon>Eukaryota</taxon>
        <taxon>Viridiplantae</taxon>
        <taxon>Chlorophyta</taxon>
        <taxon>core chlorophytes</taxon>
        <taxon>Trebouxiophyceae</taxon>
        <taxon>Chlorellales</taxon>
        <taxon>Chlorellaceae</taxon>
        <taxon>Auxenochlorella</taxon>
    </lineage>
</organism>
<sequence>MAHPSRGPGVNLEVFVTQSVRQIHDLASSRQHKQLRATCQGLLDSLGGSHATLQPGDPILPPPLCQELVSMLQAACSSGAPSIMDPALGTLHKLVAHAFLQGESSSSGRGDDGTIVTQVVTMVARTGVSTTPAVQLGMVRALLTAVTAEHFVPHGDCLMQAVRAVFNLAIGSSDPGIQATAKSALLQMLNTVLKRVDHQVMTPMGVSPGGPTPTLHRRMSTPTSQASLPTPYPYPPALESVDEEGASAPQSGADFVPPRADGEGAGPRSGDESTKPGEQQRVPGSEVSPASGRPSPDRADHAEDEAEWRDDPATLEAAALAWGERVASASESREAAAPGAPAPSPPGSPSAADLRQSELAPIATPTAAIELHSRSMAREDIRTAQMATMAEQADLRGLERALEELPASGPRPGDEGRSKAETPPDPRRALMHSRRASAWRLLTTIERDAITVLGAMCKLGARETSWGAVETVLHEGKLLALELLTRVLCDPLHDWLGVRPEFAGELRAPLCLVLLRNCMSPFDEAVRAAVRLLCALAAAPRLRAGLRAELGALYPLLLLRPLEAARPESVFQAEAALEGLLPICSSPQILVDVFVNYDCSLQASNLYERSIKALGRMASLTGSEGFGPPAATKRLKEAALKALLAVVSSLDTWAGPIKSRAITDSVDEEAEASGEASPERAASLRPALVEELDRIVADKLMKATLQTGIDDFNANPIKGMRRLVESGLVGPSALEVAAFLREHGPRLKKEALGEYFGHHEEFEMTVMHEFIAAQAFTETTLDAALRQLLVDFRLPGEAQKIDRIMEAFAARYCACNPNAFPTTDGAYLLSFAIIMLNTDAHNPMADRRISEDDFVTMAMYQTEGGDFAPIAPEPDLRALYRRILAQELAGGAGSGTDDGVGGGVVDAPRRKGGPGGGGATAGAQRPVAAAGPGAHVRLAAALGLGQLVAPLWPGAAAWDKAHGVDVERRRLASLTREVVAAGGTAGNLWHSATHAEHARPMLQAGAAPLAAGLAAALADAASPPEVARALAGLERAAALAALLSVPELLEELCAVLARGAGLEGGAEDGASRVAGASLPPPGSPAEAKQVACLACLLKVATCPEATYFGAVWIVLLRALSALDALLARLAPPAGDAAAAAAAGDAGPGSLSSKFWAALGWPAAEDGAATQAVDGAAAGAGRGAAPTSGPVPPAVRPAAASPLLSPGAAPGAGLLLWHDASGATAVDRVFSRSPRLTGDGVVDFVRALCAAGAEELGTPGCPPRLHLLQRLTEVALLNVPRPRLVWARLWAMASAHLVSAACHADEGVGLVALDALRQLTGRLLARREAARAAPHAGEALRPFLAVLRLSDSERVRELAVACLGAAAQHGALAGGGGGGAGLGAEGWRAVLAALELGVADPGARVAAAAREALQPALEALWAGEGGHALLEDGAACVLAAVRGARAGGGARAEREDDAVAALYLAEPLARRLACAGPRDEAHAWRAALRPLGVLASDSAGGRVPVAALGLALDLLRSHARELGPGPEAWGAAWEAALAPALRVPSPGVGGEDAELLARLATRAGVAAAGLAALLPEAWALGACHLFGPVVAQTAAHAAVPALAEAALRRAAALARACQARMAGPDWDAVAGLFEGALARPAAAPA</sequence>
<dbReference type="SUPFAM" id="SSF48425">
    <property type="entry name" value="Sec7 domain"/>
    <property type="match status" value="1"/>
</dbReference>
<protein>
    <recommendedName>
        <fullName evidence="5">SEC7 domain-containing protein</fullName>
    </recommendedName>
</protein>
<accession>A0A1D1ZTY2</accession>
<evidence type="ECO:0000256" key="3">
    <source>
        <dbReference type="ARBA" id="ARBA00022927"/>
    </source>
</evidence>
<dbReference type="PANTHER" id="PTHR10663:SF375">
    <property type="entry name" value="LD29171P"/>
    <property type="match status" value="1"/>
</dbReference>
<feature type="non-terminal residue" evidence="6">
    <location>
        <position position="1644"/>
    </location>
</feature>
<dbReference type="SMART" id="SM00222">
    <property type="entry name" value="Sec7"/>
    <property type="match status" value="1"/>
</dbReference>
<proteinExistence type="predicted"/>
<dbReference type="GO" id="GO:0005829">
    <property type="term" value="C:cytosol"/>
    <property type="evidence" value="ECO:0007669"/>
    <property type="project" value="UniProtKB-SubCell"/>
</dbReference>
<evidence type="ECO:0000256" key="1">
    <source>
        <dbReference type="ARBA" id="ARBA00004514"/>
    </source>
</evidence>
<dbReference type="PROSITE" id="PS50190">
    <property type="entry name" value="SEC7"/>
    <property type="match status" value="1"/>
</dbReference>
<dbReference type="Gene3D" id="1.10.1000.11">
    <property type="entry name" value="Arf Nucleotide-binding Site Opener,domain 2"/>
    <property type="match status" value="1"/>
</dbReference>
<dbReference type="Gene3D" id="1.10.220.20">
    <property type="match status" value="1"/>
</dbReference>
<evidence type="ECO:0000313" key="6">
    <source>
        <dbReference type="EMBL" id="JAT70349.1"/>
    </source>
</evidence>
<gene>
    <name evidence="6" type="ORF">g.76859</name>
</gene>
<reference evidence="6" key="1">
    <citation type="submission" date="2015-08" db="EMBL/GenBank/DDBJ databases">
        <authorList>
            <person name="Babu N.S."/>
            <person name="Beckwith C.J."/>
            <person name="Beseler K.G."/>
            <person name="Brison A."/>
            <person name="Carone J.V."/>
            <person name="Caskin T.P."/>
            <person name="Diamond M."/>
            <person name="Durham M.E."/>
            <person name="Foxe J.M."/>
            <person name="Go M."/>
            <person name="Henderson B.A."/>
            <person name="Jones I.B."/>
            <person name="McGettigan J.A."/>
            <person name="Micheletti S.J."/>
            <person name="Nasrallah M.E."/>
            <person name="Ortiz D."/>
            <person name="Piller C.R."/>
            <person name="Privatt S.R."/>
            <person name="Schneider S.L."/>
            <person name="Sharp S."/>
            <person name="Smith T.C."/>
            <person name="Stanton J.D."/>
            <person name="Ullery H.E."/>
            <person name="Wilson R.J."/>
            <person name="Serrano M.G."/>
            <person name="Buck G."/>
            <person name="Lee V."/>
            <person name="Wang Y."/>
            <person name="Carvalho R."/>
            <person name="Voegtly L."/>
            <person name="Shi R."/>
            <person name="Duckworth R."/>
            <person name="Johnson A."/>
            <person name="Loviza R."/>
            <person name="Walstead R."/>
            <person name="Shah Z."/>
            <person name="Kiflezghi M."/>
            <person name="Wade K."/>
            <person name="Ball S.L."/>
            <person name="Bradley K.W."/>
            <person name="Asai D.J."/>
            <person name="Bowman C.A."/>
            <person name="Russell D.A."/>
            <person name="Pope W.H."/>
            <person name="Jacobs-Sera D."/>
            <person name="Hendrix R.W."/>
            <person name="Hatfull G.F."/>
        </authorList>
    </citation>
    <scope>NUCLEOTIDE SEQUENCE</scope>
</reference>
<dbReference type="CDD" id="cd00171">
    <property type="entry name" value="Sec7"/>
    <property type="match status" value="1"/>
</dbReference>
<dbReference type="InterPro" id="IPR000904">
    <property type="entry name" value="Sec7_dom"/>
</dbReference>
<dbReference type="PANTHER" id="PTHR10663">
    <property type="entry name" value="GUANYL-NUCLEOTIDE EXCHANGE FACTOR"/>
    <property type="match status" value="1"/>
</dbReference>
<evidence type="ECO:0000259" key="5">
    <source>
        <dbReference type="PROSITE" id="PS50190"/>
    </source>
</evidence>
<feature type="region of interest" description="Disordered" evidence="4">
    <location>
        <begin position="201"/>
        <end position="311"/>
    </location>
</feature>